<gene>
    <name evidence="13 14 15" type="primary">LOC132536662</name>
</gene>
<evidence type="ECO:0000256" key="6">
    <source>
        <dbReference type="ARBA" id="ARBA00023136"/>
    </source>
</evidence>
<evidence type="ECO:0000259" key="11">
    <source>
        <dbReference type="PROSITE" id="PS50262"/>
    </source>
</evidence>
<dbReference type="Pfam" id="PF00001">
    <property type="entry name" value="7tm_1"/>
    <property type="match status" value="1"/>
</dbReference>
<reference evidence="13 14" key="1">
    <citation type="submission" date="2025-05" db="UniProtKB">
        <authorList>
            <consortium name="RefSeq"/>
        </authorList>
    </citation>
    <scope>IDENTIFICATION</scope>
</reference>
<dbReference type="RefSeq" id="XP_060040790.1">
    <property type="nucleotide sequence ID" value="XM_060184807.1"/>
</dbReference>
<dbReference type="InterPro" id="IPR026234">
    <property type="entry name" value="MRGPCRFAMILY"/>
</dbReference>
<dbReference type="GeneID" id="132536662"/>
<dbReference type="PROSITE" id="PS50262">
    <property type="entry name" value="G_PROTEIN_RECEP_F1_2"/>
    <property type="match status" value="1"/>
</dbReference>
<protein>
    <submittedName>
        <fullName evidence="13 14">Mas-related G-protein coupled receptor member X1-like</fullName>
    </submittedName>
</protein>
<dbReference type="SUPFAM" id="SSF81321">
    <property type="entry name" value="Family A G protein-coupled receptor-like"/>
    <property type="match status" value="1"/>
</dbReference>
<dbReference type="PROSITE" id="PS00237">
    <property type="entry name" value="G_PROTEIN_RECEP_F1_1"/>
    <property type="match status" value="1"/>
</dbReference>
<evidence type="ECO:0000256" key="9">
    <source>
        <dbReference type="RuleBase" id="RU000688"/>
    </source>
</evidence>
<dbReference type="InterPro" id="IPR017452">
    <property type="entry name" value="GPCR_Rhodpsn_7TM"/>
</dbReference>
<dbReference type="Gene3D" id="1.20.1070.10">
    <property type="entry name" value="Rhodopsin 7-helix transmembrane proteins"/>
    <property type="match status" value="1"/>
</dbReference>
<keyword evidence="6 10" id="KW-0472">Membrane</keyword>
<feature type="transmembrane region" description="Helical" evidence="10">
    <location>
        <begin position="197"/>
        <end position="220"/>
    </location>
</feature>
<feature type="transmembrane region" description="Helical" evidence="10">
    <location>
        <begin position="119"/>
        <end position="142"/>
    </location>
</feature>
<feature type="transmembrane region" description="Helical" evidence="10">
    <location>
        <begin position="226"/>
        <end position="253"/>
    </location>
</feature>
<evidence type="ECO:0000256" key="2">
    <source>
        <dbReference type="ARBA" id="ARBA00022475"/>
    </source>
</evidence>
<keyword evidence="2" id="KW-1003">Cell membrane</keyword>
<name>A0ABM3WW45_ERIEU</name>
<dbReference type="PANTHER" id="PTHR11334">
    <property type="entry name" value="MAS-RELATED G-PROTEIN COUPLED RECEPTOR"/>
    <property type="match status" value="1"/>
</dbReference>
<dbReference type="RefSeq" id="XP_060040789.1">
    <property type="nucleotide sequence ID" value="XM_060184806.1"/>
</dbReference>
<evidence type="ECO:0000256" key="8">
    <source>
        <dbReference type="ARBA" id="ARBA00023224"/>
    </source>
</evidence>
<keyword evidence="5 9" id="KW-0297">G-protein coupled receptor</keyword>
<organism evidence="12 15">
    <name type="scientific">Erinaceus europaeus</name>
    <name type="common">Western European hedgehog</name>
    <dbReference type="NCBI Taxonomy" id="9365"/>
    <lineage>
        <taxon>Eukaryota</taxon>
        <taxon>Metazoa</taxon>
        <taxon>Chordata</taxon>
        <taxon>Craniata</taxon>
        <taxon>Vertebrata</taxon>
        <taxon>Euteleostomi</taxon>
        <taxon>Mammalia</taxon>
        <taxon>Eutheria</taxon>
        <taxon>Laurasiatheria</taxon>
        <taxon>Eulipotyphla</taxon>
        <taxon>Erinaceidae</taxon>
        <taxon>Erinaceinae</taxon>
        <taxon>Erinaceus</taxon>
    </lineage>
</organism>
<evidence type="ECO:0000313" key="12">
    <source>
        <dbReference type="Proteomes" id="UP001652624"/>
    </source>
</evidence>
<sequence>MEQDWEMVFEYGNYTKYGNYTDGLFSPQPGNESSVLHYPGYFHIPKPSDLETMSGDGPLTEVNISKIGTPSGDRSPVSFDFRNIVFLLTVLLGLCGSVGNGVVIWLLGFCVKRNPFSVYILNLACADFTFLLCNSIWLILILSQIYEDVNTELLEAVKLTSFLVGLSLLMAVSTERCVSVLWPLWYRCHRPQRLSSILCALIWALALFSGAFQLLCEYMVGFSCDVFYLVLDGVSFITFLVLCVSCLTLLIRVQCGSRRSPPTRLYVTILLSVLVFLLLGLPLGAGLMAYRLSSAVSHSDTVLPVLYLLSAMNSVVNPIIYFFVGRHRQPQARKSLREVLQRALTDDTELSGKKGVTVPGQNAMATCPSGSEGEGCLLEFKSDPGNKDSHPGLVI</sequence>
<dbReference type="PRINTS" id="PR00237">
    <property type="entry name" value="GPCRRHODOPSN"/>
</dbReference>
<feature type="transmembrane region" description="Helical" evidence="10">
    <location>
        <begin position="265"/>
        <end position="290"/>
    </location>
</feature>
<feature type="transmembrane region" description="Helical" evidence="10">
    <location>
        <begin position="302"/>
        <end position="324"/>
    </location>
</feature>
<evidence type="ECO:0000256" key="7">
    <source>
        <dbReference type="ARBA" id="ARBA00023170"/>
    </source>
</evidence>
<comment type="subcellular location">
    <subcellularLocation>
        <location evidence="1">Cell membrane</location>
        <topology evidence="1">Multi-pass membrane protein</topology>
    </subcellularLocation>
</comment>
<keyword evidence="4 10" id="KW-1133">Transmembrane helix</keyword>
<evidence type="ECO:0000256" key="1">
    <source>
        <dbReference type="ARBA" id="ARBA00004651"/>
    </source>
</evidence>
<feature type="transmembrane region" description="Helical" evidence="10">
    <location>
        <begin position="162"/>
        <end position="185"/>
    </location>
</feature>
<dbReference type="CDD" id="cd14973">
    <property type="entry name" value="7tmA_Mrgpr"/>
    <property type="match status" value="1"/>
</dbReference>
<dbReference type="RefSeq" id="XP_060040788.1">
    <property type="nucleotide sequence ID" value="XM_060184805.1"/>
</dbReference>
<comment type="similarity">
    <text evidence="9">Belongs to the G-protein coupled receptor 1 family.</text>
</comment>
<keyword evidence="8 9" id="KW-0807">Transducer</keyword>
<keyword evidence="7 9" id="KW-0675">Receptor</keyword>
<dbReference type="InterPro" id="IPR000276">
    <property type="entry name" value="GPCR_Rhodpsn"/>
</dbReference>
<evidence type="ECO:0000313" key="13">
    <source>
        <dbReference type="RefSeq" id="XP_060040788.1"/>
    </source>
</evidence>
<keyword evidence="3 9" id="KW-0812">Transmembrane</keyword>
<accession>A0ABM3WW45</accession>
<evidence type="ECO:0000256" key="4">
    <source>
        <dbReference type="ARBA" id="ARBA00022989"/>
    </source>
</evidence>
<feature type="domain" description="G-protein coupled receptors family 1 profile" evidence="11">
    <location>
        <begin position="99"/>
        <end position="321"/>
    </location>
</feature>
<evidence type="ECO:0000256" key="3">
    <source>
        <dbReference type="ARBA" id="ARBA00022692"/>
    </source>
</evidence>
<keyword evidence="12" id="KW-1185">Reference proteome</keyword>
<dbReference type="Proteomes" id="UP001652624">
    <property type="component" value="Unplaced"/>
</dbReference>
<dbReference type="PRINTS" id="PR02108">
    <property type="entry name" value="MRGPCRFAMILY"/>
</dbReference>
<evidence type="ECO:0000313" key="14">
    <source>
        <dbReference type="RefSeq" id="XP_060040789.1"/>
    </source>
</evidence>
<evidence type="ECO:0000256" key="5">
    <source>
        <dbReference type="ARBA" id="ARBA00023040"/>
    </source>
</evidence>
<evidence type="ECO:0000313" key="15">
    <source>
        <dbReference type="RefSeq" id="XP_060040790.1"/>
    </source>
</evidence>
<proteinExistence type="inferred from homology"/>
<dbReference type="PANTHER" id="PTHR11334:SF29">
    <property type="entry name" value="MAS-RELATED G-PROTEIN COUPLED RECEPTOR MEMBER X2"/>
    <property type="match status" value="1"/>
</dbReference>
<feature type="transmembrane region" description="Helical" evidence="10">
    <location>
        <begin position="84"/>
        <end position="107"/>
    </location>
</feature>
<evidence type="ECO:0000256" key="10">
    <source>
        <dbReference type="SAM" id="Phobius"/>
    </source>
</evidence>